<keyword evidence="2" id="KW-1133">Transmembrane helix</keyword>
<proteinExistence type="predicted"/>
<accession>A0A7C8NR48</accession>
<evidence type="ECO:0000256" key="1">
    <source>
        <dbReference type="SAM" id="MobiDB-lite"/>
    </source>
</evidence>
<dbReference type="Proteomes" id="UP000480548">
    <property type="component" value="Unassembled WGS sequence"/>
</dbReference>
<reference evidence="3 4" key="1">
    <citation type="submission" date="2019-06" db="EMBL/GenBank/DDBJ databases">
        <authorList>
            <person name="Palmer J.M."/>
        </authorList>
    </citation>
    <scope>NUCLEOTIDE SEQUENCE [LARGE SCALE GENOMIC DNA]</scope>
    <source>
        <strain evidence="3 4">TWF703</strain>
    </source>
</reference>
<feature type="region of interest" description="Disordered" evidence="1">
    <location>
        <begin position="341"/>
        <end position="369"/>
    </location>
</feature>
<name>A0A7C8NR48_ORBOL</name>
<feature type="transmembrane region" description="Helical" evidence="2">
    <location>
        <begin position="208"/>
        <end position="233"/>
    </location>
</feature>
<gene>
    <name evidence="3" type="ORF">TWF703_005113</name>
</gene>
<keyword evidence="2" id="KW-0812">Transmembrane</keyword>
<evidence type="ECO:0000313" key="3">
    <source>
        <dbReference type="EMBL" id="KAF3137191.1"/>
    </source>
</evidence>
<feature type="region of interest" description="Disordered" evidence="1">
    <location>
        <begin position="1"/>
        <end position="39"/>
    </location>
</feature>
<feature type="compositionally biased region" description="Low complexity" evidence="1">
    <location>
        <begin position="81"/>
        <end position="104"/>
    </location>
</feature>
<evidence type="ECO:0000313" key="4">
    <source>
        <dbReference type="Proteomes" id="UP000480548"/>
    </source>
</evidence>
<dbReference type="AlphaFoldDB" id="A0A7C8NR48"/>
<protein>
    <submittedName>
        <fullName evidence="3">Uncharacterized protein</fullName>
    </submittedName>
</protein>
<keyword evidence="2" id="KW-0472">Membrane</keyword>
<feature type="compositionally biased region" description="Basic and acidic residues" evidence="1">
    <location>
        <begin position="344"/>
        <end position="357"/>
    </location>
</feature>
<evidence type="ECO:0000256" key="2">
    <source>
        <dbReference type="SAM" id="Phobius"/>
    </source>
</evidence>
<dbReference type="EMBL" id="WIQZ01000026">
    <property type="protein sequence ID" value="KAF3137191.1"/>
    <property type="molecule type" value="Genomic_DNA"/>
</dbReference>
<feature type="compositionally biased region" description="Low complexity" evidence="1">
    <location>
        <begin position="15"/>
        <end position="39"/>
    </location>
</feature>
<feature type="region of interest" description="Disordered" evidence="1">
    <location>
        <begin position="81"/>
        <end position="110"/>
    </location>
</feature>
<sequence>MIEALPPPYLSSKETTSSPYDPTSTSPFPSEEPTYEYSVSRRYSSRLRRLLLQRSSSRGVYLTLHIPHTLNNCKLISIESASSTSSSSSSTSSCDSSGSEDNASISTADTDYEGMNENLIHYQSTNTNYEKQPLLTSPSSLPFIEDLEAGTLVIKPSRSSLKSHNGHRVLGGKSKKSKRVKFKKDPKYRHRDRLAYGYIGEEEKETSWLTFFLLLLLVFTMVCGAGVFIAWALGFAGGKAVATAAGGLHTGIIAAAAAGPGAIPVNAVPVVAAGSAPVVQEVNGVPKKEGVTKRKLEKRLLDGVRERLRLRLGGVAIAPEKRDASPEEVKAAPVGRHYYKRKPVHEEGHERGEDATSNKRKHKRSMGHEEWDVRVEDGKRVEWIGDLWRRVRKVVNFLVGVGVLVI</sequence>
<comment type="caution">
    <text evidence="3">The sequence shown here is derived from an EMBL/GenBank/DDBJ whole genome shotgun (WGS) entry which is preliminary data.</text>
</comment>
<organism evidence="3 4">
    <name type="scientific">Orbilia oligospora</name>
    <name type="common">Nematode-trapping fungus</name>
    <name type="synonym">Arthrobotrys oligospora</name>
    <dbReference type="NCBI Taxonomy" id="2813651"/>
    <lineage>
        <taxon>Eukaryota</taxon>
        <taxon>Fungi</taxon>
        <taxon>Dikarya</taxon>
        <taxon>Ascomycota</taxon>
        <taxon>Pezizomycotina</taxon>
        <taxon>Orbiliomycetes</taxon>
        <taxon>Orbiliales</taxon>
        <taxon>Orbiliaceae</taxon>
        <taxon>Orbilia</taxon>
    </lineage>
</organism>